<organism evidence="1 2">
    <name type="scientific">Phytophthora nicotianae (strain INRA-310)</name>
    <name type="common">Phytophthora parasitica</name>
    <dbReference type="NCBI Taxonomy" id="761204"/>
    <lineage>
        <taxon>Eukaryota</taxon>
        <taxon>Sar</taxon>
        <taxon>Stramenopiles</taxon>
        <taxon>Oomycota</taxon>
        <taxon>Peronosporomycetes</taxon>
        <taxon>Peronosporales</taxon>
        <taxon>Peronosporaceae</taxon>
        <taxon>Phytophthora</taxon>
    </lineage>
</organism>
<dbReference type="STRING" id="761204.W2R5V2"/>
<protein>
    <submittedName>
        <fullName evidence="1">Uncharacterized protein</fullName>
    </submittedName>
</protein>
<dbReference type="Proteomes" id="UP000018817">
    <property type="component" value="Unassembled WGS sequence"/>
</dbReference>
<gene>
    <name evidence="1" type="ORF">PPTG_03603</name>
</gene>
<name>W2R5V2_PHYN3</name>
<sequence>MNPTDPDATSFFCFDRVDDHALAELDVGNRLEAWECALRLAMTAVLGPRTINEKKFTAWYTELVALGLEWDLSAMTVSMLTSKNQKTRSLRRVCSCIRPAKPFFQRSPGNRTITLTRDAELDLTWFEHILRFSRLRGVPLEFFSDLPDPNVHLYMDASDLGLCVLHPARRKFIRILFDDEDKVLIQQDKFSINLKEQLSAVLAVLCRGGQWSSHDRASLNHEMNTILGAAEAQHGLRISAKHLAGTSNYRADLGLRAWRSSQQLTEVFPLSPCLLILPSRGICKGVLLKSDQLAA</sequence>
<dbReference type="GeneID" id="20173761"/>
<reference evidence="1 2" key="2">
    <citation type="submission" date="2013-11" db="EMBL/GenBank/DDBJ databases">
        <title>The Genome Sequence of Phytophthora parasitica INRA-310.</title>
        <authorList>
            <consortium name="The Broad Institute Genomics Platform"/>
            <person name="Russ C."/>
            <person name="Tyler B."/>
            <person name="Panabieres F."/>
            <person name="Shan W."/>
            <person name="Tripathy S."/>
            <person name="Grunwald N."/>
            <person name="Machado M."/>
            <person name="Johnson C.S."/>
            <person name="Arredondo F."/>
            <person name="Hong C."/>
            <person name="Coffey M."/>
            <person name="Young S.K."/>
            <person name="Zeng Q."/>
            <person name="Gargeya S."/>
            <person name="Fitzgerald M."/>
            <person name="Abouelleil A."/>
            <person name="Alvarado L."/>
            <person name="Chapman S.B."/>
            <person name="Gainer-Dewar J."/>
            <person name="Goldberg J."/>
            <person name="Griggs A."/>
            <person name="Gujja S."/>
            <person name="Hansen M."/>
            <person name="Howarth C."/>
            <person name="Imamovic A."/>
            <person name="Ireland A."/>
            <person name="Larimer J."/>
            <person name="McCowan C."/>
            <person name="Murphy C."/>
            <person name="Pearson M."/>
            <person name="Poon T.W."/>
            <person name="Priest M."/>
            <person name="Roberts A."/>
            <person name="Saif S."/>
            <person name="Shea T."/>
            <person name="Sykes S."/>
            <person name="Wortman J."/>
            <person name="Nusbaum C."/>
            <person name="Birren B."/>
        </authorList>
    </citation>
    <scope>NUCLEOTIDE SEQUENCE [LARGE SCALE GENOMIC DNA]</scope>
    <source>
        <strain evidence="1 2">INRA-310</strain>
    </source>
</reference>
<dbReference type="VEuPathDB" id="FungiDB:PPTG_03603"/>
<dbReference type="OMA" id="NHEMNTI"/>
<dbReference type="AlphaFoldDB" id="W2R5V2"/>
<dbReference type="OrthoDB" id="126233at2759"/>
<evidence type="ECO:0000313" key="2">
    <source>
        <dbReference type="Proteomes" id="UP000018817"/>
    </source>
</evidence>
<dbReference type="EMBL" id="KI669564">
    <property type="protein sequence ID" value="ETN20641.1"/>
    <property type="molecule type" value="Genomic_DNA"/>
</dbReference>
<reference evidence="2" key="1">
    <citation type="submission" date="2011-12" db="EMBL/GenBank/DDBJ databases">
        <authorList>
            <consortium name="The Broad Institute Genome Sequencing Platform"/>
            <person name="Russ C."/>
            <person name="Tyler B."/>
            <person name="Panabieres F."/>
            <person name="Shan W."/>
            <person name="Tripathy S."/>
            <person name="Grunwald N."/>
            <person name="Machado M."/>
            <person name="Young S.K."/>
            <person name="Zeng Q."/>
            <person name="Gargeya S."/>
            <person name="Fitzgerald M."/>
            <person name="Haas B."/>
            <person name="Abouelleil A."/>
            <person name="Alvarado L."/>
            <person name="Arachchi H.M."/>
            <person name="Berlin A."/>
            <person name="Chapman S.B."/>
            <person name="Gearin G."/>
            <person name="Goldberg J."/>
            <person name="Griggs A."/>
            <person name="Gujja S."/>
            <person name="Hansen M."/>
            <person name="Heiman D."/>
            <person name="Howarth C."/>
            <person name="Larimer J."/>
            <person name="Lui A."/>
            <person name="MacDonald P.J.P."/>
            <person name="McCowen C."/>
            <person name="Montmayeur A."/>
            <person name="Murphy C."/>
            <person name="Neiman D."/>
            <person name="Pearson M."/>
            <person name="Priest M."/>
            <person name="Roberts A."/>
            <person name="Saif S."/>
            <person name="Shea T."/>
            <person name="Sisk P."/>
            <person name="Stolte C."/>
            <person name="Sykes S."/>
            <person name="Wortman J."/>
            <person name="Nusbaum C."/>
            <person name="Birren B."/>
        </authorList>
    </citation>
    <scope>NUCLEOTIDE SEQUENCE [LARGE SCALE GENOMIC DNA]</scope>
    <source>
        <strain evidence="2">INRA-310</strain>
    </source>
</reference>
<proteinExistence type="predicted"/>
<accession>W2R5V2</accession>
<dbReference type="RefSeq" id="XP_008894528.1">
    <property type="nucleotide sequence ID" value="XM_008896280.1"/>
</dbReference>
<evidence type="ECO:0000313" key="1">
    <source>
        <dbReference type="EMBL" id="ETN20641.1"/>
    </source>
</evidence>